<dbReference type="SUPFAM" id="SSF48557">
    <property type="entry name" value="L-aspartase-like"/>
    <property type="match status" value="1"/>
</dbReference>
<keyword evidence="3" id="KW-0456">Lyase</keyword>
<feature type="domain" description="Fumarase C C-terminal" evidence="5">
    <location>
        <begin position="528"/>
        <end position="580"/>
    </location>
</feature>
<dbReference type="Gene3D" id="1.10.40.30">
    <property type="entry name" value="Fumarase/aspartase (C-terminal domain)"/>
    <property type="match status" value="1"/>
</dbReference>
<dbReference type="InterPro" id="IPR022761">
    <property type="entry name" value="Fumarate_lyase_N"/>
</dbReference>
<proteinExistence type="inferred from homology"/>
<evidence type="ECO:0000256" key="1">
    <source>
        <dbReference type="ARBA" id="ARBA00009084"/>
    </source>
</evidence>
<dbReference type="GO" id="GO:0006108">
    <property type="term" value="P:malate metabolic process"/>
    <property type="evidence" value="ECO:0007669"/>
    <property type="project" value="TreeGrafter"/>
</dbReference>
<evidence type="ECO:0000313" key="7">
    <source>
        <dbReference type="Proteomes" id="UP000479000"/>
    </source>
</evidence>
<dbReference type="Pfam" id="PF10415">
    <property type="entry name" value="FumaraseC_C"/>
    <property type="match status" value="1"/>
</dbReference>
<name>A0A6H5GX57_9HEMI</name>
<dbReference type="UniPathway" id="UPA00223">
    <property type="reaction ID" value="UER01007"/>
</dbReference>
<evidence type="ECO:0000313" key="6">
    <source>
        <dbReference type="EMBL" id="CAB0007565.1"/>
    </source>
</evidence>
<dbReference type="InterPro" id="IPR000362">
    <property type="entry name" value="Fumarate_lyase_fam"/>
</dbReference>
<dbReference type="PRINTS" id="PR00149">
    <property type="entry name" value="FUMRATELYASE"/>
</dbReference>
<dbReference type="PANTHER" id="PTHR11444:SF1">
    <property type="entry name" value="FUMARATE HYDRATASE, MITOCHONDRIAL"/>
    <property type="match status" value="1"/>
</dbReference>
<dbReference type="NCBIfam" id="TIGR00979">
    <property type="entry name" value="fumC_II"/>
    <property type="match status" value="1"/>
</dbReference>
<dbReference type="OrthoDB" id="1738025at2759"/>
<dbReference type="Gene3D" id="1.10.275.10">
    <property type="entry name" value="Fumarase/aspartase (N-terminal domain)"/>
    <property type="match status" value="1"/>
</dbReference>
<dbReference type="EMBL" id="CADCXU010019143">
    <property type="protein sequence ID" value="CAB0007565.1"/>
    <property type="molecule type" value="Genomic_DNA"/>
</dbReference>
<evidence type="ECO:0000256" key="2">
    <source>
        <dbReference type="ARBA" id="ARBA00012921"/>
    </source>
</evidence>
<dbReference type="FunFam" id="1.10.275.10:FF:000001">
    <property type="entry name" value="Fumarate hydratase, mitochondrial"/>
    <property type="match status" value="1"/>
</dbReference>
<evidence type="ECO:0000259" key="4">
    <source>
        <dbReference type="Pfam" id="PF00206"/>
    </source>
</evidence>
<dbReference type="Gene3D" id="1.20.200.10">
    <property type="entry name" value="Fumarase/aspartase (Central domain)"/>
    <property type="match status" value="1"/>
</dbReference>
<dbReference type="GO" id="GO:0005739">
    <property type="term" value="C:mitochondrion"/>
    <property type="evidence" value="ECO:0007669"/>
    <property type="project" value="TreeGrafter"/>
</dbReference>
<dbReference type="CDD" id="cd01362">
    <property type="entry name" value="Fumarase_classII"/>
    <property type="match status" value="1"/>
</dbReference>
<evidence type="ECO:0000256" key="3">
    <source>
        <dbReference type="ARBA" id="ARBA00023239"/>
    </source>
</evidence>
<dbReference type="AlphaFoldDB" id="A0A6H5GX57"/>
<reference evidence="6 7" key="1">
    <citation type="submission" date="2020-02" db="EMBL/GenBank/DDBJ databases">
        <authorList>
            <person name="Ferguson B K."/>
        </authorList>
    </citation>
    <scope>NUCLEOTIDE SEQUENCE [LARGE SCALE GENOMIC DNA]</scope>
</reference>
<dbReference type="InterPro" id="IPR005677">
    <property type="entry name" value="Fum_hydII"/>
</dbReference>
<gene>
    <name evidence="6" type="ORF">NTEN_LOCUS12838</name>
</gene>
<dbReference type="GO" id="GO:0004333">
    <property type="term" value="F:fumarate hydratase activity"/>
    <property type="evidence" value="ECO:0007669"/>
    <property type="project" value="UniProtKB-EC"/>
</dbReference>
<dbReference type="InterPro" id="IPR024083">
    <property type="entry name" value="Fumarase/histidase_N"/>
</dbReference>
<comment type="similarity">
    <text evidence="1">Belongs to the class-II fumarase/aspartase family. Fumarase subfamily.</text>
</comment>
<accession>A0A6H5GX57</accession>
<dbReference type="InterPro" id="IPR020557">
    <property type="entry name" value="Fumarate_lyase_CS"/>
</dbReference>
<dbReference type="FunFam" id="1.10.40.30:FF:000002">
    <property type="entry name" value="Fumarate hydratase class II"/>
    <property type="match status" value="1"/>
</dbReference>
<dbReference type="NCBIfam" id="NF008909">
    <property type="entry name" value="PRK12273.1"/>
    <property type="match status" value="1"/>
</dbReference>
<dbReference type="PROSITE" id="PS00163">
    <property type="entry name" value="FUMARATE_LYASES"/>
    <property type="match status" value="1"/>
</dbReference>
<evidence type="ECO:0000259" key="5">
    <source>
        <dbReference type="Pfam" id="PF10415"/>
    </source>
</evidence>
<feature type="domain" description="Fumarate lyase N-terminal" evidence="4">
    <location>
        <begin position="129"/>
        <end position="462"/>
    </location>
</feature>
<protein>
    <recommendedName>
        <fullName evidence="2">fumarate hydratase</fullName>
        <ecNumber evidence="2">4.2.1.2</ecNumber>
    </recommendedName>
</protein>
<dbReference type="EC" id="4.2.1.2" evidence="2"/>
<dbReference type="InterPro" id="IPR008948">
    <property type="entry name" value="L-Aspartase-like"/>
</dbReference>
<organism evidence="6 7">
    <name type="scientific">Nesidiocoris tenuis</name>
    <dbReference type="NCBI Taxonomy" id="355587"/>
    <lineage>
        <taxon>Eukaryota</taxon>
        <taxon>Metazoa</taxon>
        <taxon>Ecdysozoa</taxon>
        <taxon>Arthropoda</taxon>
        <taxon>Hexapoda</taxon>
        <taxon>Insecta</taxon>
        <taxon>Pterygota</taxon>
        <taxon>Neoptera</taxon>
        <taxon>Paraneoptera</taxon>
        <taxon>Hemiptera</taxon>
        <taxon>Heteroptera</taxon>
        <taxon>Panheteroptera</taxon>
        <taxon>Cimicomorpha</taxon>
        <taxon>Miridae</taxon>
        <taxon>Dicyphina</taxon>
        <taxon>Nesidiocoris</taxon>
    </lineage>
</organism>
<dbReference type="Proteomes" id="UP000479000">
    <property type="component" value="Unassembled WGS sequence"/>
</dbReference>
<keyword evidence="7" id="KW-1185">Reference proteome</keyword>
<dbReference type="HAMAP" id="MF_00743">
    <property type="entry name" value="FumaraseC"/>
    <property type="match status" value="1"/>
</dbReference>
<dbReference type="PANTHER" id="PTHR11444">
    <property type="entry name" value="ASPARTATEAMMONIA/ARGININOSUCCINATE/ADENYLOSUCCINATE LYASE"/>
    <property type="match status" value="1"/>
</dbReference>
<dbReference type="FunFam" id="1.20.200.10:FF:000001">
    <property type="entry name" value="Fumarate hydratase, mitochondrial"/>
    <property type="match status" value="1"/>
</dbReference>
<sequence length="583" mass="64127">MSSINIRYLFIYLSWHWNSDRSQVGNLVGVYGHITVLSIPHGSVAPADPITYNNAKRPTLSVTKTFLWNEAEVPQICGDQHDFWVIINLCPSWFYTNLSPPSSSKVQHAFHLRRPAKENEYRTESDSLGEVKVPNDRYYGAQTHRSVVNFPIGGTCERMPYPLITAFGTLKKAAAMVNKEYGLDSKIADTIVKAAEEVISGKLYNEGHFPLVVWQTGSGTHTNMNTNEVISNRAIEMLGGKLGSKTPVHPNDHVNMSQSSNDTFPTAMHIAVALEINKSLLPNLNELYKALDDKSKEFKNIIKSGRTHVQDATPLTLGQEFSGYTKQVELGIQRIKDTLPRLYRLAIGGTAVGTGLNTKKGFAEKCAKKISDLTDLPFVSAPNKFEALAAHDALVEVSGALNVVAVSIMKIANDIRYLASGPRCGLNELILPKNEPGSSIMPGKINPTQCEAITMVAAQVMGNNVAVTIAGSNGQFELNVFKPVIVSNVLRSIRLLADSSKSFTERLVVGIKPNKKRLKKYIDESLMLVTALSPHIGYDKSAEISEKALEDDTTLKKAALKLGYVSEEDFDKWVRPEDMLGPN</sequence>
<dbReference type="GO" id="GO:0006106">
    <property type="term" value="P:fumarate metabolic process"/>
    <property type="evidence" value="ECO:0007669"/>
    <property type="project" value="InterPro"/>
</dbReference>
<dbReference type="GO" id="GO:0006099">
    <property type="term" value="P:tricarboxylic acid cycle"/>
    <property type="evidence" value="ECO:0007669"/>
    <property type="project" value="UniProtKB-UniPathway"/>
</dbReference>
<dbReference type="InterPro" id="IPR018951">
    <property type="entry name" value="Fumarase_C_C"/>
</dbReference>
<dbReference type="Pfam" id="PF00206">
    <property type="entry name" value="Lyase_1"/>
    <property type="match status" value="1"/>
</dbReference>